<evidence type="ECO:0000256" key="5">
    <source>
        <dbReference type="SAM" id="MobiDB-lite"/>
    </source>
</evidence>
<dbReference type="Proteomes" id="UP000005237">
    <property type="component" value="Unassembled WGS sequence"/>
</dbReference>
<name>A0A8R1E0U2_CAEJA</name>
<feature type="region of interest" description="Disordered" evidence="5">
    <location>
        <begin position="166"/>
        <end position="186"/>
    </location>
</feature>
<evidence type="ECO:0000256" key="2">
    <source>
        <dbReference type="ARBA" id="ARBA00022692"/>
    </source>
</evidence>
<dbReference type="GO" id="GO:0035869">
    <property type="term" value="C:ciliary transition zone"/>
    <property type="evidence" value="ECO:0007669"/>
    <property type="project" value="TreeGrafter"/>
</dbReference>
<evidence type="ECO:0000256" key="4">
    <source>
        <dbReference type="ARBA" id="ARBA00023136"/>
    </source>
</evidence>
<comment type="subcellular location">
    <subcellularLocation>
        <location evidence="1">Membrane</location>
        <topology evidence="1">Multi-pass membrane protein</topology>
    </subcellularLocation>
</comment>
<evidence type="ECO:0000256" key="3">
    <source>
        <dbReference type="ARBA" id="ARBA00022989"/>
    </source>
</evidence>
<keyword evidence="2 6" id="KW-0812">Transmembrane</keyword>
<dbReference type="InterPro" id="IPR019184">
    <property type="entry name" value="Uncharacterised_TM-17"/>
</dbReference>
<feature type="transmembrane region" description="Helical" evidence="6">
    <location>
        <begin position="90"/>
        <end position="110"/>
    </location>
</feature>
<dbReference type="GO" id="GO:1905515">
    <property type="term" value="P:non-motile cilium assembly"/>
    <property type="evidence" value="ECO:0007669"/>
    <property type="project" value="TreeGrafter"/>
</dbReference>
<feature type="transmembrane region" description="Helical" evidence="6">
    <location>
        <begin position="21"/>
        <end position="40"/>
    </location>
</feature>
<accession>A0A8R1E0U2</accession>
<feature type="compositionally biased region" description="Basic residues" evidence="5">
    <location>
        <begin position="174"/>
        <end position="186"/>
    </location>
</feature>
<dbReference type="AlphaFoldDB" id="A0A8R1E0U2"/>
<evidence type="ECO:0000256" key="1">
    <source>
        <dbReference type="ARBA" id="ARBA00004141"/>
    </source>
</evidence>
<proteinExistence type="predicted"/>
<feature type="transmembrane region" description="Helical" evidence="6">
    <location>
        <begin position="52"/>
        <end position="69"/>
    </location>
</feature>
<feature type="transmembrane region" description="Helical" evidence="6">
    <location>
        <begin position="122"/>
        <end position="143"/>
    </location>
</feature>
<organism evidence="7 8">
    <name type="scientific">Caenorhabditis japonica</name>
    <dbReference type="NCBI Taxonomy" id="281687"/>
    <lineage>
        <taxon>Eukaryota</taxon>
        <taxon>Metazoa</taxon>
        <taxon>Ecdysozoa</taxon>
        <taxon>Nematoda</taxon>
        <taxon>Chromadorea</taxon>
        <taxon>Rhabditida</taxon>
        <taxon>Rhabditina</taxon>
        <taxon>Rhabditomorpha</taxon>
        <taxon>Rhabditoidea</taxon>
        <taxon>Rhabditidae</taxon>
        <taxon>Peloderinae</taxon>
        <taxon>Caenorhabditis</taxon>
    </lineage>
</organism>
<reference evidence="8" key="1">
    <citation type="submission" date="2010-08" db="EMBL/GenBank/DDBJ databases">
        <authorList>
            <consortium name="Caenorhabditis japonica Sequencing Consortium"/>
            <person name="Wilson R.K."/>
        </authorList>
    </citation>
    <scope>NUCLEOTIDE SEQUENCE [LARGE SCALE GENOMIC DNA]</scope>
    <source>
        <strain evidence="8">DF5081</strain>
    </source>
</reference>
<keyword evidence="3 6" id="KW-1133">Transmembrane helix</keyword>
<dbReference type="Pfam" id="PF09799">
    <property type="entry name" value="Transmemb_17"/>
    <property type="match status" value="1"/>
</dbReference>
<dbReference type="PANTHER" id="PTHR13531:SF6">
    <property type="entry name" value="TMEM (HUMAN TRANSMEMBRANE PROTEIN) HOMOLOG"/>
    <property type="match status" value="1"/>
</dbReference>
<evidence type="ECO:0000313" key="8">
    <source>
        <dbReference type="Proteomes" id="UP000005237"/>
    </source>
</evidence>
<keyword evidence="8" id="KW-1185">Reference proteome</keyword>
<evidence type="ECO:0000313" key="7">
    <source>
        <dbReference type="EnsemblMetazoa" id="CJA17125b.1"/>
    </source>
</evidence>
<protein>
    <submittedName>
        <fullName evidence="7">Uncharacterized protein</fullName>
    </submittedName>
</protein>
<sequence>MERTCALITMTTKRPLQIISSFALQMAVYFNLCIYPMHFINLCLSLYFKHKLLSVTYQVIAFSACLVHLGSEGVRLGLGFYGNLAENMSALFGFLITTIIIQIPLTVFLVSNSAFLNLPLEFVFYIMIVIFSAFQTVFAIQALKKTADREVSKYLDKIEREKEVLASSDVKSPKTLKKTKRIHYQR</sequence>
<reference evidence="7" key="2">
    <citation type="submission" date="2022-06" db="UniProtKB">
        <authorList>
            <consortium name="EnsemblMetazoa"/>
        </authorList>
    </citation>
    <scope>IDENTIFICATION</scope>
    <source>
        <strain evidence="7">DF5081</strain>
    </source>
</reference>
<dbReference type="EnsemblMetazoa" id="CJA17125b.1">
    <property type="protein sequence ID" value="CJA17125b.1"/>
    <property type="gene ID" value="WBGene00136330"/>
</dbReference>
<keyword evidence="4 6" id="KW-0472">Membrane</keyword>
<dbReference type="GO" id="GO:0016020">
    <property type="term" value="C:membrane"/>
    <property type="evidence" value="ECO:0007669"/>
    <property type="project" value="UniProtKB-SubCell"/>
</dbReference>
<dbReference type="PANTHER" id="PTHR13531">
    <property type="entry name" value="GEO07735P1-RELATED-RELATED"/>
    <property type="match status" value="1"/>
</dbReference>
<evidence type="ECO:0000256" key="6">
    <source>
        <dbReference type="SAM" id="Phobius"/>
    </source>
</evidence>